<protein>
    <submittedName>
        <fullName evidence="3">DUF5906 domain-containing protein</fullName>
    </submittedName>
</protein>
<dbReference type="Proteomes" id="UP001430614">
    <property type="component" value="Unassembled WGS sequence"/>
</dbReference>
<dbReference type="Pfam" id="PF19263">
    <property type="entry name" value="DUF5906"/>
    <property type="match status" value="1"/>
</dbReference>
<sequence length="785" mass="86363">MTGSHESARVAAGADYSPGRGGTPDGARDKHKPNGGSVQFATNDAQVRQFVDLARPDGGALTILSIAAAGGAPAARTFDVPAENGALVAYVRKHNSMARNVYWLPNGARVRDCKPDKTGMTRAHFCWADCDPDVAQYGTYDAARAHLLGEHLERLALVASFVIDSGHGLQAFFQLAEPVALPGCLEAFERVNAAIGHAFDGPGTFNCDRIMRLPGTTNYPTPPKLAKGYPAAPSHAKVLCSAGRVYTLDELAGMAIPRDTHDDEVRHRFEALLKTDAKLRARWQGSVEGLTDTSGSARDFSLYAMLVARGFTHDDAVDLMTPWECGSINGRAQGARYWERMRERSAVPAGSRPAPAQGYSVDDFFTYLPAHKYLHVPTGELWPASSVNAKLPPVKVSGDQCVSACSWLDEHRAVMQIVWMPGEPQVIADRVMQAAGWQTHAGAQSFNLYLPAAPVTGDASKVGPWIGHLERLYPDDWPHLVSWFAHTVQHPEDKINHAIVLGGGPGIGKDTLLEPLRLAVGAHNTSDITPAVMFGRFNRWVRNKLVRVSEVRDLGDLDRYAFYEHCKPYLASPPDVIRVDEKNLREYYVANVSNVIFTTNHLTDGLYLPADDRRHYVCWSTCTSADFTEAYFRKLWTWYAAGGMANVVAFLRERNIATFDAKAPPPKTPAFWQTVAAGESTESGEMRDLLDLLRNPDAVTLTDLIDGSMRHGLSALENELGDRKNRRRVPHVMERAGYVNVRNPDADSGLFQVAGRRVAIYAKRSMTVQQQIQAARERTRRESSP</sequence>
<keyword evidence="4" id="KW-1185">Reference proteome</keyword>
<gene>
    <name evidence="3" type="ORF">LJ655_03440</name>
</gene>
<organism evidence="3 4">
    <name type="scientific">Paraburkholderia translucens</name>
    <dbReference type="NCBI Taxonomy" id="2886945"/>
    <lineage>
        <taxon>Bacteria</taxon>
        <taxon>Pseudomonadati</taxon>
        <taxon>Pseudomonadota</taxon>
        <taxon>Betaproteobacteria</taxon>
        <taxon>Burkholderiales</taxon>
        <taxon>Burkholderiaceae</taxon>
        <taxon>Paraburkholderia</taxon>
    </lineage>
</organism>
<evidence type="ECO:0000313" key="4">
    <source>
        <dbReference type="Proteomes" id="UP001430614"/>
    </source>
</evidence>
<accession>A0ABS8K8B1</accession>
<dbReference type="InterPro" id="IPR045455">
    <property type="entry name" value="NrS-1_pol-like_helicase"/>
</dbReference>
<evidence type="ECO:0000313" key="3">
    <source>
        <dbReference type="EMBL" id="MCC8400954.1"/>
    </source>
</evidence>
<evidence type="ECO:0000259" key="2">
    <source>
        <dbReference type="Pfam" id="PF19263"/>
    </source>
</evidence>
<feature type="domain" description="NrS-1 polymerase-like helicase" evidence="2">
    <location>
        <begin position="503"/>
        <end position="614"/>
    </location>
</feature>
<reference evidence="3 4" key="1">
    <citation type="submission" date="2021-11" db="EMBL/GenBank/DDBJ databases">
        <authorList>
            <person name="Oh E.-T."/>
            <person name="Kim S.-B."/>
        </authorList>
    </citation>
    <scope>NUCLEOTIDE SEQUENCE [LARGE SCALE GENOMIC DNA]</scope>
    <source>
        <strain evidence="3 4">MMS20-SJTN17</strain>
    </source>
</reference>
<name>A0ABS8K8B1_9BURK</name>
<comment type="caution">
    <text evidence="3">The sequence shown here is derived from an EMBL/GenBank/DDBJ whole genome shotgun (WGS) entry which is preliminary data.</text>
</comment>
<dbReference type="EMBL" id="JAJITC010000002">
    <property type="protein sequence ID" value="MCC8400954.1"/>
    <property type="molecule type" value="Genomic_DNA"/>
</dbReference>
<evidence type="ECO:0000256" key="1">
    <source>
        <dbReference type="SAM" id="MobiDB-lite"/>
    </source>
</evidence>
<proteinExistence type="predicted"/>
<feature type="region of interest" description="Disordered" evidence="1">
    <location>
        <begin position="1"/>
        <end position="41"/>
    </location>
</feature>
<dbReference type="RefSeq" id="WP_230559867.1">
    <property type="nucleotide sequence ID" value="NZ_JAJITC010000002.1"/>
</dbReference>